<dbReference type="Gene3D" id="3.30.70.3450">
    <property type="match status" value="1"/>
</dbReference>
<keyword evidence="12" id="KW-1185">Reference proteome</keyword>
<dbReference type="InterPro" id="IPR016164">
    <property type="entry name" value="FAD-linked_Oxase-like_C"/>
</dbReference>
<evidence type="ECO:0000313" key="12">
    <source>
        <dbReference type="Proteomes" id="UP000887565"/>
    </source>
</evidence>
<dbReference type="Pfam" id="PF02913">
    <property type="entry name" value="FAD-oxidase_C"/>
    <property type="match status" value="1"/>
</dbReference>
<feature type="binding site" evidence="8">
    <location>
        <begin position="164"/>
        <end position="170"/>
    </location>
    <ligand>
        <name>FAD</name>
        <dbReference type="ChEBI" id="CHEBI:57692"/>
    </ligand>
</feature>
<dbReference type="Gene3D" id="3.30.43.10">
    <property type="entry name" value="Uridine Diphospho-n-acetylenolpyruvylglucosamine Reductase, domain 2"/>
    <property type="match status" value="1"/>
</dbReference>
<evidence type="ECO:0000256" key="2">
    <source>
        <dbReference type="ARBA" id="ARBA00008000"/>
    </source>
</evidence>
<dbReference type="InterPro" id="IPR016167">
    <property type="entry name" value="FAD-bd_PCMH_sub1"/>
</dbReference>
<dbReference type="OMA" id="VDVLDWC"/>
<dbReference type="EC" id="2.5.1.26" evidence="3 10"/>
<dbReference type="PROSITE" id="PS51387">
    <property type="entry name" value="FAD_PCMH"/>
    <property type="match status" value="1"/>
</dbReference>
<dbReference type="Proteomes" id="UP000887565">
    <property type="component" value="Unplaced"/>
</dbReference>
<dbReference type="GO" id="GO:0008609">
    <property type="term" value="F:alkylglycerone-phosphate synthase activity"/>
    <property type="evidence" value="ECO:0007669"/>
    <property type="project" value="UniProtKB-EC"/>
</dbReference>
<dbReference type="SUPFAM" id="SSF56176">
    <property type="entry name" value="FAD-binding/transporter-associated domain-like"/>
    <property type="match status" value="1"/>
</dbReference>
<keyword evidence="10" id="KW-0576">Peroxisome</keyword>
<dbReference type="GO" id="GO:0008610">
    <property type="term" value="P:lipid biosynthetic process"/>
    <property type="evidence" value="ECO:0007669"/>
    <property type="project" value="InterPro"/>
</dbReference>
<dbReference type="SUPFAM" id="SSF55103">
    <property type="entry name" value="FAD-linked oxidases, C-terminal domain"/>
    <property type="match status" value="1"/>
</dbReference>
<dbReference type="AlphaFoldDB" id="A0A915HUR8"/>
<keyword evidence="10" id="KW-0443">Lipid metabolism</keyword>
<evidence type="ECO:0000256" key="4">
    <source>
        <dbReference type="ARBA" id="ARBA00022630"/>
    </source>
</evidence>
<dbReference type="Pfam" id="PF01565">
    <property type="entry name" value="FAD_binding_4"/>
    <property type="match status" value="1"/>
</dbReference>
<feature type="domain" description="FAD-binding PCMH-type" evidence="11">
    <location>
        <begin position="4"/>
        <end position="180"/>
    </location>
</feature>
<feature type="binding site" evidence="7">
    <location>
        <position position="310"/>
    </location>
    <ligand>
        <name>substrate</name>
    </ligand>
</feature>
<comment type="function">
    <text evidence="10">Catalyzes the exchange of an acyl for a long-chain alkyl group and the formation of the ether bond in the biosynthesis of ether phospholipids.</text>
</comment>
<keyword evidence="4 10" id="KW-0285">Flavoprotein</keyword>
<dbReference type="InterPro" id="IPR016169">
    <property type="entry name" value="FAD-bd_PCMH_sub2"/>
</dbReference>
<evidence type="ECO:0000256" key="1">
    <source>
        <dbReference type="ARBA" id="ARBA00004670"/>
    </source>
</evidence>
<evidence type="ECO:0000256" key="8">
    <source>
        <dbReference type="PIRSR" id="PIRSR625650-3"/>
    </source>
</evidence>
<comment type="subcellular location">
    <subcellularLocation>
        <location evidence="10">Peroxisome</location>
    </subcellularLocation>
</comment>
<evidence type="ECO:0000256" key="10">
    <source>
        <dbReference type="RuleBase" id="RU363113"/>
    </source>
</evidence>
<dbReference type="InterPro" id="IPR036318">
    <property type="entry name" value="FAD-bd_PCMH-like_sf"/>
</dbReference>
<keyword evidence="10" id="KW-0444">Lipid biosynthesis</keyword>
<evidence type="ECO:0000256" key="3">
    <source>
        <dbReference type="ARBA" id="ARBA00012385"/>
    </source>
</evidence>
<organism evidence="12 13">
    <name type="scientific">Romanomermis culicivorax</name>
    <name type="common">Nematode worm</name>
    <dbReference type="NCBI Taxonomy" id="13658"/>
    <lineage>
        <taxon>Eukaryota</taxon>
        <taxon>Metazoa</taxon>
        <taxon>Ecdysozoa</taxon>
        <taxon>Nematoda</taxon>
        <taxon>Enoplea</taxon>
        <taxon>Dorylaimia</taxon>
        <taxon>Mermithida</taxon>
        <taxon>Mermithoidea</taxon>
        <taxon>Mermithidae</taxon>
        <taxon>Romanomermis</taxon>
    </lineage>
</organism>
<feature type="active site" description="Proton donor/acceptor" evidence="6">
    <location>
        <position position="409"/>
    </location>
</feature>
<evidence type="ECO:0000256" key="7">
    <source>
        <dbReference type="PIRSR" id="PIRSR625650-2"/>
    </source>
</evidence>
<reference evidence="13" key="1">
    <citation type="submission" date="2022-11" db="UniProtKB">
        <authorList>
            <consortium name="WormBaseParasite"/>
        </authorList>
    </citation>
    <scope>IDENTIFICATION</scope>
</reference>
<evidence type="ECO:0000256" key="9">
    <source>
        <dbReference type="PIRSR" id="PIRSR625650-4"/>
    </source>
</evidence>
<dbReference type="GO" id="GO:0005777">
    <property type="term" value="C:peroxisome"/>
    <property type="evidence" value="ECO:0007669"/>
    <property type="project" value="UniProtKB-SubCell"/>
</dbReference>
<dbReference type="PANTHER" id="PTHR46568:SF1">
    <property type="entry name" value="ALKYLDIHYDROXYACETONEPHOSPHATE SYNTHASE, PEROXISOMAL"/>
    <property type="match status" value="1"/>
</dbReference>
<dbReference type="InterPro" id="IPR025650">
    <property type="entry name" value="Alkyl-DHAP_Synthase"/>
</dbReference>
<dbReference type="Gene3D" id="3.30.300.330">
    <property type="match status" value="1"/>
</dbReference>
<comment type="similarity">
    <text evidence="2 10">Belongs to the FAD-binding oxidoreductase/transferase type 4 family.</text>
</comment>
<comment type="pathway">
    <text evidence="1 10">Glycerolipid metabolism; ether lipid biosynthesis.</text>
</comment>
<feature type="binding site" evidence="8">
    <location>
        <begin position="112"/>
        <end position="115"/>
    </location>
    <ligand>
        <name>FAD</name>
        <dbReference type="ChEBI" id="CHEBI:57692"/>
    </ligand>
</feature>
<protein>
    <recommendedName>
        <fullName evidence="3 10">Alkylglycerone-phosphate synthase</fullName>
        <shortName evidence="10">Alkyl-DHAP synthase</shortName>
        <ecNumber evidence="3 10">2.5.1.26</ecNumber>
    </recommendedName>
</protein>
<accession>A0A915HUR8</accession>
<comment type="cofactor">
    <cofactor evidence="8 10">
        <name>FAD</name>
        <dbReference type="ChEBI" id="CHEBI:57692"/>
    </cofactor>
</comment>
<feature type="site" description="Important for enzyme activity" evidence="9">
    <location>
        <position position="215"/>
    </location>
</feature>
<dbReference type="InterPro" id="IPR016166">
    <property type="entry name" value="FAD-bd_PCMH"/>
</dbReference>
<dbReference type="InterPro" id="IPR004113">
    <property type="entry name" value="FAD-bd_oxidored_4_C"/>
</dbReference>
<evidence type="ECO:0000256" key="6">
    <source>
        <dbReference type="PIRSR" id="PIRSR625650-1"/>
    </source>
</evidence>
<dbReference type="Gene3D" id="3.30.465.10">
    <property type="match status" value="1"/>
</dbReference>
<keyword evidence="10" id="KW-0808">Transferase</keyword>
<dbReference type="GO" id="GO:0071949">
    <property type="term" value="F:FAD binding"/>
    <property type="evidence" value="ECO:0007669"/>
    <property type="project" value="InterPro"/>
</dbReference>
<sequence length="461" mass="52206">DKIDESKIPSPILNTNFIEFLKLENIAHSSDGLKRVHRSHGHTVEDMIKLRLGTCESRIPDLVVWPTCHEDVIKIVRAANEFDVVIIPIGGFTLGHEPDSIEFSSLGGWVATRASGIKKNKYGNIEDILIHVTFVTSKGVIQKSCMAPRISSGPDIHHMIIGSEGTLGVVTEVTFKICPLPQCKKFGSVLFPTFEKGVEALREIAKEKIAPASIRLMDNEQFKFGQALKTSSSFFTSINDFLKRLYVMQWKRFDANKMAPATIVFEGNKEEVEMQEKRVYSICGKYDGFPAGEENGRYGYQLTFSIAYLRNSKNCASPSFSGFLIFNFFVQDVGMNYMAIGESFETSVPWDWLDGITTIDNVIRLCNNVKELCRRECSRLGVRHPPLISCRSGWDMILTQLYDAGACIYFYFGFNYRDLQHNENDDDRSLLEKALHVYEQIERGCQVETEVPKYTTNFGKP</sequence>
<dbReference type="WBParaSite" id="nRc.2.0.1.t05115-RA">
    <property type="protein sequence ID" value="nRc.2.0.1.t05115-RA"/>
    <property type="gene ID" value="nRc.2.0.1.g05115"/>
</dbReference>
<keyword evidence="5 8" id="KW-0274">FAD</keyword>
<dbReference type="PANTHER" id="PTHR46568">
    <property type="entry name" value="ALKYLDIHYDROXYACETONEPHOSPHATE SYNTHASE, PEROXISOMAL"/>
    <property type="match status" value="1"/>
</dbReference>
<evidence type="ECO:0000313" key="13">
    <source>
        <dbReference type="WBParaSite" id="nRc.2.0.1.t05115-RA"/>
    </source>
</evidence>
<dbReference type="InterPro" id="IPR006094">
    <property type="entry name" value="Oxid_FAD_bind_N"/>
</dbReference>
<name>A0A915HUR8_ROMCU</name>
<proteinExistence type="inferred from homology"/>
<comment type="catalytic activity">
    <reaction evidence="10">
        <text>a long chain fatty alcohol + a 1-acylglycerone 3-phosphate = a 1-O-alkylglycerone 3-phosphate + a long-chain fatty acid + H(+)</text>
        <dbReference type="Rhea" id="RHEA:36171"/>
        <dbReference type="ChEBI" id="CHEBI:15378"/>
        <dbReference type="ChEBI" id="CHEBI:17135"/>
        <dbReference type="ChEBI" id="CHEBI:57534"/>
        <dbReference type="ChEBI" id="CHEBI:57560"/>
        <dbReference type="ChEBI" id="CHEBI:73315"/>
        <dbReference type="EC" id="2.5.1.26"/>
    </reaction>
</comment>
<comment type="subunit">
    <text evidence="10">Homodimer.</text>
</comment>
<evidence type="ECO:0000256" key="5">
    <source>
        <dbReference type="ARBA" id="ARBA00022827"/>
    </source>
</evidence>
<evidence type="ECO:0000259" key="11">
    <source>
        <dbReference type="PROSITE" id="PS51387"/>
    </source>
</evidence>